<organism evidence="2 3">
    <name type="scientific">Frankia torreyi</name>
    <dbReference type="NCBI Taxonomy" id="1856"/>
    <lineage>
        <taxon>Bacteria</taxon>
        <taxon>Bacillati</taxon>
        <taxon>Actinomycetota</taxon>
        <taxon>Actinomycetes</taxon>
        <taxon>Frankiales</taxon>
        <taxon>Frankiaceae</taxon>
        <taxon>Frankia</taxon>
    </lineage>
</organism>
<gene>
    <name evidence="2" type="ORF">FF36_05236</name>
</gene>
<proteinExistence type="predicted"/>
<dbReference type="CDD" id="cd00531">
    <property type="entry name" value="NTF2_like"/>
    <property type="match status" value="1"/>
</dbReference>
<feature type="domain" description="SnoaL-like" evidence="1">
    <location>
        <begin position="9"/>
        <end position="133"/>
    </location>
</feature>
<dbReference type="InterPro" id="IPR032710">
    <property type="entry name" value="NTF2-like_dom_sf"/>
</dbReference>
<dbReference type="InterPro" id="IPR037401">
    <property type="entry name" value="SnoaL-like"/>
</dbReference>
<sequence length="155" mass="16869">MESLEDRLQRLEDRDAIHQLFVDYGRHLDQGNWERLAALFAEDGEVLLGPMGRAKGPEAIQELMARTLTAGLGTSFHIISSPDVILAGDTATAEVMWTVVERRPDGGLGISLLGRHLDRLSRTPEGWRIQRRKGDLHLVAKPPAAGAAPSSSSGP</sequence>
<evidence type="ECO:0000313" key="3">
    <source>
        <dbReference type="Proteomes" id="UP000032545"/>
    </source>
</evidence>
<accession>A0A0D8B874</accession>
<evidence type="ECO:0000259" key="1">
    <source>
        <dbReference type="Pfam" id="PF13577"/>
    </source>
</evidence>
<protein>
    <submittedName>
        <fullName evidence="2">Ketosteroid isomerase-like enzyme</fullName>
    </submittedName>
</protein>
<dbReference type="Pfam" id="PF13577">
    <property type="entry name" value="SnoaL_4"/>
    <property type="match status" value="1"/>
</dbReference>
<dbReference type="EMBL" id="JYFN01000059">
    <property type="protein sequence ID" value="KJE20483.1"/>
    <property type="molecule type" value="Genomic_DNA"/>
</dbReference>
<dbReference type="Proteomes" id="UP000032545">
    <property type="component" value="Unassembled WGS sequence"/>
</dbReference>
<dbReference type="AlphaFoldDB" id="A0A0D8B874"/>
<dbReference type="OrthoDB" id="7605094at2"/>
<dbReference type="GO" id="GO:0016853">
    <property type="term" value="F:isomerase activity"/>
    <property type="evidence" value="ECO:0007669"/>
    <property type="project" value="UniProtKB-KW"/>
</dbReference>
<comment type="caution">
    <text evidence="2">The sequence shown here is derived from an EMBL/GenBank/DDBJ whole genome shotgun (WGS) entry which is preliminary data.</text>
</comment>
<dbReference type="RefSeq" id="WP_044887735.1">
    <property type="nucleotide sequence ID" value="NZ_JYFN01000059.1"/>
</dbReference>
<dbReference type="PATRIC" id="fig|1502723.3.peg.5451"/>
<keyword evidence="3" id="KW-1185">Reference proteome</keyword>
<name>A0A0D8B874_9ACTN</name>
<keyword evidence="2" id="KW-0413">Isomerase</keyword>
<reference evidence="3" key="1">
    <citation type="submission" date="2015-02" db="EMBL/GenBank/DDBJ databases">
        <title>Draft Genome of Frankia sp. CpI1-S.</title>
        <authorList>
            <person name="Oshone R.T."/>
            <person name="Ngom M."/>
            <person name="Ghodhbane-Gtari F."/>
            <person name="Gtari M."/>
            <person name="Morris K."/>
            <person name="Thomas K."/>
            <person name="Sen A."/>
            <person name="Tisa L.S."/>
        </authorList>
    </citation>
    <scope>NUCLEOTIDE SEQUENCE [LARGE SCALE GENOMIC DNA]</scope>
    <source>
        <strain evidence="3">CpI1-S</strain>
    </source>
</reference>
<dbReference type="Gene3D" id="3.10.450.50">
    <property type="match status" value="1"/>
</dbReference>
<dbReference type="SUPFAM" id="SSF54427">
    <property type="entry name" value="NTF2-like"/>
    <property type="match status" value="1"/>
</dbReference>
<evidence type="ECO:0000313" key="2">
    <source>
        <dbReference type="EMBL" id="KJE20483.1"/>
    </source>
</evidence>
<reference evidence="2 3" key="2">
    <citation type="journal article" date="2016" name="Genome Announc.">
        <title>Permanent Draft Genome Sequences for Two Variants of Frankia sp. Strain CpI1, the First Frankia Strain Isolated from Root Nodules of Comptonia peregrina.</title>
        <authorList>
            <person name="Oshone R."/>
            <person name="Hurst S.G.IV."/>
            <person name="Abebe-Akele F."/>
            <person name="Simpson S."/>
            <person name="Morris K."/>
            <person name="Thomas W.K."/>
            <person name="Tisa L.S."/>
        </authorList>
    </citation>
    <scope>NUCLEOTIDE SEQUENCE [LARGE SCALE GENOMIC DNA]</scope>
    <source>
        <strain evidence="3">CpI1-S</strain>
    </source>
</reference>